<accession>A0A6J5NEK2</accession>
<reference evidence="1" key="1">
    <citation type="submission" date="2020-04" db="EMBL/GenBank/DDBJ databases">
        <authorList>
            <person name="Chiriac C."/>
            <person name="Salcher M."/>
            <person name="Ghai R."/>
            <person name="Kavagutti S V."/>
        </authorList>
    </citation>
    <scope>NUCLEOTIDE SEQUENCE</scope>
</reference>
<name>A0A6J5NEK2_9CAUD</name>
<organism evidence="1">
    <name type="scientific">uncultured Caudovirales phage</name>
    <dbReference type="NCBI Taxonomy" id="2100421"/>
    <lineage>
        <taxon>Viruses</taxon>
        <taxon>Duplodnaviria</taxon>
        <taxon>Heunggongvirae</taxon>
        <taxon>Uroviricota</taxon>
        <taxon>Caudoviricetes</taxon>
        <taxon>Peduoviridae</taxon>
        <taxon>Maltschvirus</taxon>
        <taxon>Maltschvirus maltsch</taxon>
    </lineage>
</organism>
<evidence type="ECO:0000313" key="1">
    <source>
        <dbReference type="EMBL" id="CAB4157599.1"/>
    </source>
</evidence>
<proteinExistence type="predicted"/>
<dbReference type="EMBL" id="LR796662">
    <property type="protein sequence ID" value="CAB4157599.1"/>
    <property type="molecule type" value="Genomic_DNA"/>
</dbReference>
<gene>
    <name evidence="1" type="ORF">UFOVP690_33</name>
</gene>
<sequence>MNTETQTTIGELMHKPLSRAADYAGALGFSRGSLNLILHYVKEQNFERIEELAHSALENIEDVFIKHQVQ</sequence>
<protein>
    <submittedName>
        <fullName evidence="1">Uncharacterized protein</fullName>
    </submittedName>
</protein>